<name>A0A0Y9VTW1_PLABE</name>
<dbReference type="Proteomes" id="UP000069549">
    <property type="component" value="Chromosome 7"/>
</dbReference>
<dbReference type="EMBL" id="LT608143">
    <property type="protein sequence ID" value="SCM20574.1"/>
    <property type="molecule type" value="Genomic_DNA"/>
</dbReference>
<sequence length="74" mass="8899">MEDQRMCELFLEAGNFFNGKNVKVKKMNESPAYKQYFPNNKPCSNNRESIGALIEYLFTYLYNNESNYYEHFMM</sequence>
<evidence type="ECO:0000313" key="8">
    <source>
        <dbReference type="Proteomes" id="UP000219974"/>
    </source>
</evidence>
<protein>
    <submittedName>
        <fullName evidence="1">Uncharacterized protein</fullName>
    </submittedName>
</protein>
<evidence type="ECO:0000313" key="3">
    <source>
        <dbReference type="EMBL" id="SCN24168.1"/>
    </source>
</evidence>
<dbReference type="Proteomes" id="UP000219860">
    <property type="component" value="Chromosome 7"/>
</dbReference>
<reference evidence="1 6" key="1">
    <citation type="submission" date="2016-02" db="EMBL/GenBank/DDBJ databases">
        <authorList>
            <consortium name="Pathogen Informatics"/>
        </authorList>
    </citation>
    <scope>NUCLEOTIDE SEQUENCE [LARGE SCALE GENOMIC DNA]</scope>
    <source>
        <strain evidence="1 6">K173</strain>
        <strain evidence="2 10">NK65 ny</strain>
        <strain evidence="3 9">NK65e</strain>
        <strain evidence="5 7">SP11 Antwerpcl1</strain>
        <strain evidence="4 8">SP11 RLL</strain>
    </source>
</reference>
<dbReference type="EMBL" id="LT608271">
    <property type="protein sequence ID" value="SCO59429.1"/>
    <property type="molecule type" value="Genomic_DNA"/>
</dbReference>
<accession>A0A0Y9VTW1</accession>
<evidence type="ECO:0000313" key="9">
    <source>
        <dbReference type="Proteomes" id="UP000220214"/>
    </source>
</evidence>
<dbReference type="AlphaFoldDB" id="A0A0Y9VTW1"/>
<dbReference type="Proteomes" id="UP000516480">
    <property type="component" value="Chromosome 7"/>
</dbReference>
<organism evidence="1 6">
    <name type="scientific">Plasmodium berghei</name>
    <dbReference type="NCBI Taxonomy" id="5821"/>
    <lineage>
        <taxon>Eukaryota</taxon>
        <taxon>Sar</taxon>
        <taxon>Alveolata</taxon>
        <taxon>Apicomplexa</taxon>
        <taxon>Aconoidasida</taxon>
        <taxon>Haemosporida</taxon>
        <taxon>Plasmodiidae</taxon>
        <taxon>Plasmodium</taxon>
        <taxon>Plasmodium (Vinckeia)</taxon>
    </lineage>
</organism>
<evidence type="ECO:0000313" key="5">
    <source>
        <dbReference type="EMBL" id="SCO60666.1"/>
    </source>
</evidence>
<evidence type="ECO:0000313" key="6">
    <source>
        <dbReference type="Proteomes" id="UP000069549"/>
    </source>
</evidence>
<evidence type="ECO:0000313" key="2">
    <source>
        <dbReference type="EMBL" id="SCM20574.1"/>
    </source>
</evidence>
<dbReference type="Proteomes" id="UP000219974">
    <property type="component" value="Chromosome 7"/>
</dbReference>
<dbReference type="EMBL" id="LT160027">
    <property type="protein sequence ID" value="CXI27455.1"/>
    <property type="molecule type" value="Genomic_DNA"/>
</dbReference>
<dbReference type="EMBL" id="LT608255">
    <property type="protein sequence ID" value="SCO60666.1"/>
    <property type="molecule type" value="Genomic_DNA"/>
</dbReference>
<gene>
    <name evidence="1" type="ORF">PBK173_000141400</name>
    <name evidence="3" type="ORF">PBNK65E_000134900</name>
    <name evidence="2" type="ORF">PBNK65NY_000134300</name>
    <name evidence="5" type="ORF">PBSP11A_000134300</name>
    <name evidence="4" type="ORF">PBSP11RLL_000134300</name>
</gene>
<evidence type="ECO:0000313" key="7">
    <source>
        <dbReference type="Proteomes" id="UP000219860"/>
    </source>
</evidence>
<dbReference type="Proteomes" id="UP000220214">
    <property type="component" value="Chromosome 7"/>
</dbReference>
<evidence type="ECO:0000313" key="10">
    <source>
        <dbReference type="Proteomes" id="UP000516480"/>
    </source>
</evidence>
<dbReference type="EMBL" id="LT614633">
    <property type="protein sequence ID" value="SCN24168.1"/>
    <property type="molecule type" value="Genomic_DNA"/>
</dbReference>
<evidence type="ECO:0000313" key="4">
    <source>
        <dbReference type="EMBL" id="SCO59429.1"/>
    </source>
</evidence>
<evidence type="ECO:0000313" key="1">
    <source>
        <dbReference type="EMBL" id="CXI27455.1"/>
    </source>
</evidence>
<proteinExistence type="predicted"/>